<feature type="transmembrane region" description="Helical" evidence="1">
    <location>
        <begin position="106"/>
        <end position="128"/>
    </location>
</feature>
<evidence type="ECO:0000313" key="3">
    <source>
        <dbReference type="Proteomes" id="UP000295681"/>
    </source>
</evidence>
<keyword evidence="1" id="KW-1133">Transmembrane helix</keyword>
<comment type="caution">
    <text evidence="2">The sequence shown here is derived from an EMBL/GenBank/DDBJ whole genome shotgun (WGS) entry which is preliminary data.</text>
</comment>
<gene>
    <name evidence="2" type="ORF">C5L23_000562</name>
</gene>
<dbReference type="RefSeq" id="WP_133264442.1">
    <property type="nucleotide sequence ID" value="NZ_JAGYGP010000001.1"/>
</dbReference>
<name>A0A4R5N8K6_9LACO</name>
<keyword evidence="1" id="KW-0472">Membrane</keyword>
<evidence type="ECO:0000256" key="1">
    <source>
        <dbReference type="SAM" id="Phobius"/>
    </source>
</evidence>
<dbReference type="STRING" id="907931.GCA_000165675_00476"/>
<reference evidence="2 3" key="1">
    <citation type="journal article" date="2019" name="Appl. Microbiol. Biotechnol.">
        <title>Uncovering carbohydrate metabolism through a genotype-phenotype association study of 56 lactic acid bacteria genomes.</title>
        <authorList>
            <person name="Buron-Moles G."/>
            <person name="Chailyan A."/>
            <person name="Dolejs I."/>
            <person name="Forster J."/>
            <person name="Miks M.H."/>
        </authorList>
    </citation>
    <scope>NUCLEOTIDE SEQUENCE [LARGE SCALE GENOMIC DNA]</scope>
    <source>
        <strain evidence="2 3">ATCC 700006</strain>
    </source>
</reference>
<protein>
    <submittedName>
        <fullName evidence="2">Uncharacterized protein</fullName>
    </submittedName>
</protein>
<keyword evidence="1" id="KW-0812">Transmembrane</keyword>
<proteinExistence type="predicted"/>
<dbReference type="Proteomes" id="UP000295681">
    <property type="component" value="Unassembled WGS sequence"/>
</dbReference>
<dbReference type="AlphaFoldDB" id="A0A4R5N8K6"/>
<sequence length="146" mass="16252">MKIPISTSYRQLKSITASLSSRLLIAIDGFRSNILNNRDAHKVHQPTIRSITVVPYESSAKAVDTDSFAYAANASIVEGKFDPDEHHHHTSNSNKIKHFIFHPLRAFILTVILVLVIYVVITAAQAFADNKTPITNQNTQTKKAVK</sequence>
<keyword evidence="3" id="KW-1185">Reference proteome</keyword>
<dbReference type="EMBL" id="PUFI01000014">
    <property type="protein sequence ID" value="TDG68256.1"/>
    <property type="molecule type" value="Genomic_DNA"/>
</dbReference>
<evidence type="ECO:0000313" key="2">
    <source>
        <dbReference type="EMBL" id="TDG68256.1"/>
    </source>
</evidence>
<accession>A0A4R5N8K6</accession>
<organism evidence="2 3">
    <name type="scientific">Leuconostoc fallax</name>
    <dbReference type="NCBI Taxonomy" id="1251"/>
    <lineage>
        <taxon>Bacteria</taxon>
        <taxon>Bacillati</taxon>
        <taxon>Bacillota</taxon>
        <taxon>Bacilli</taxon>
        <taxon>Lactobacillales</taxon>
        <taxon>Lactobacillaceae</taxon>
        <taxon>Leuconostoc</taxon>
    </lineage>
</organism>